<dbReference type="Pfam" id="PF04006">
    <property type="entry name" value="Mpp10"/>
    <property type="match status" value="1"/>
</dbReference>
<evidence type="ECO:0000256" key="6">
    <source>
        <dbReference type="ARBA" id="ARBA00029455"/>
    </source>
</evidence>
<dbReference type="PANTHER" id="PTHR17039:SF0">
    <property type="entry name" value="U3 SMALL NUCLEOLAR RIBONUCLEOPROTEIN PROTEIN MPP10"/>
    <property type="match status" value="1"/>
</dbReference>
<dbReference type="GO" id="GO:0006364">
    <property type="term" value="P:rRNA processing"/>
    <property type="evidence" value="ECO:0007669"/>
    <property type="project" value="UniProtKB-KW"/>
</dbReference>
<evidence type="ECO:0000313" key="8">
    <source>
        <dbReference type="EMBL" id="CAD8787037.1"/>
    </source>
</evidence>
<keyword evidence="4" id="KW-0539">Nucleus</keyword>
<comment type="similarity">
    <text evidence="6">Belongs to the MPP10 family.</text>
</comment>
<dbReference type="GO" id="GO:0034457">
    <property type="term" value="C:Mpp10 complex"/>
    <property type="evidence" value="ECO:0007669"/>
    <property type="project" value="InterPro"/>
</dbReference>
<dbReference type="EMBL" id="HBFM01028924">
    <property type="protein sequence ID" value="CAD8787037.1"/>
    <property type="molecule type" value="Transcribed_RNA"/>
</dbReference>
<feature type="compositionally biased region" description="Basic and acidic residues" evidence="7">
    <location>
        <begin position="326"/>
        <end position="342"/>
    </location>
</feature>
<evidence type="ECO:0000256" key="4">
    <source>
        <dbReference type="ARBA" id="ARBA00023242"/>
    </source>
</evidence>
<evidence type="ECO:0000256" key="5">
    <source>
        <dbReference type="ARBA" id="ARBA00023274"/>
    </source>
</evidence>
<feature type="compositionally biased region" description="Low complexity" evidence="7">
    <location>
        <begin position="470"/>
        <end position="479"/>
    </location>
</feature>
<gene>
    <name evidence="8" type="ORF">PPAR00522_LOCUS18757</name>
</gene>
<feature type="region of interest" description="Disordered" evidence="7">
    <location>
        <begin position="442"/>
        <end position="479"/>
    </location>
</feature>
<feature type="compositionally biased region" description="Acidic residues" evidence="7">
    <location>
        <begin position="55"/>
        <end position="71"/>
    </location>
</feature>
<feature type="compositionally biased region" description="Gly residues" evidence="7">
    <location>
        <begin position="456"/>
        <end position="468"/>
    </location>
</feature>
<evidence type="ECO:0000256" key="1">
    <source>
        <dbReference type="ARBA" id="ARBA00004604"/>
    </source>
</evidence>
<accession>A0A7S0VDG6</accession>
<evidence type="ECO:0000256" key="7">
    <source>
        <dbReference type="SAM" id="MobiDB-lite"/>
    </source>
</evidence>
<dbReference type="AlphaFoldDB" id="A0A7S0VDG6"/>
<name>A0A7S0VDG6_9CHLO</name>
<reference evidence="8" key="1">
    <citation type="submission" date="2021-01" db="EMBL/GenBank/DDBJ databases">
        <authorList>
            <person name="Corre E."/>
            <person name="Pelletier E."/>
            <person name="Niang G."/>
            <person name="Scheremetjew M."/>
            <person name="Finn R."/>
            <person name="Kale V."/>
            <person name="Holt S."/>
            <person name="Cochrane G."/>
            <person name="Meng A."/>
            <person name="Brown T."/>
            <person name="Cohen L."/>
        </authorList>
    </citation>
    <scope>NUCLEOTIDE SEQUENCE</scope>
    <source>
        <strain evidence="8">SAG 63-3</strain>
    </source>
</reference>
<protein>
    <submittedName>
        <fullName evidence="8">Uncharacterized protein</fullName>
    </submittedName>
</protein>
<feature type="compositionally biased region" description="Basic and acidic residues" evidence="7">
    <location>
        <begin position="351"/>
        <end position="362"/>
    </location>
</feature>
<evidence type="ECO:0000256" key="2">
    <source>
        <dbReference type="ARBA" id="ARBA00022517"/>
    </source>
</evidence>
<feature type="region of interest" description="Disordered" evidence="7">
    <location>
        <begin position="1"/>
        <end position="106"/>
    </location>
</feature>
<feature type="region of interest" description="Disordered" evidence="7">
    <location>
        <begin position="321"/>
        <end position="400"/>
    </location>
</feature>
<dbReference type="PANTHER" id="PTHR17039">
    <property type="entry name" value="U3 SMALL NUCLEOLAR RIBONUCLEOPROTEIN PROTEIN MPP10"/>
    <property type="match status" value="1"/>
</dbReference>
<evidence type="ECO:0000256" key="3">
    <source>
        <dbReference type="ARBA" id="ARBA00022552"/>
    </source>
</evidence>
<feature type="compositionally biased region" description="Basic and acidic residues" evidence="7">
    <location>
        <begin position="371"/>
        <end position="386"/>
    </location>
</feature>
<keyword evidence="2" id="KW-0690">Ribosome biogenesis</keyword>
<comment type="subcellular location">
    <subcellularLocation>
        <location evidence="1">Nucleus</location>
        <location evidence="1">Nucleolus</location>
    </subcellularLocation>
</comment>
<proteinExistence type="inferred from homology"/>
<dbReference type="GO" id="GO:0032040">
    <property type="term" value="C:small-subunit processome"/>
    <property type="evidence" value="ECO:0007669"/>
    <property type="project" value="TreeGrafter"/>
</dbReference>
<dbReference type="GO" id="GO:0005732">
    <property type="term" value="C:sno(s)RNA-containing ribonucleoprotein complex"/>
    <property type="evidence" value="ECO:0007669"/>
    <property type="project" value="InterPro"/>
</dbReference>
<keyword evidence="5" id="KW-0687">Ribonucleoprotein</keyword>
<sequence>MMPWKPSRLMRPANRSLMVTSHGSRPAAKAAADISRSPLLPSSRMMATLDFLTEVVEEEEEEEEEENDDDDNRANNDNKKPSKKDKKKTNNNSSNVLLPPPPKLTKEAMNELSNHERRLLRIQESISEMERVSMSEKDWFLRGEASASRRPLNSALEIDMDFETTMKPAPQPTEEATQDIESLVRRRIADKRFDDPIRMVATSAPDRQRKVLELNDNKSAVGLGELYEGEFNKEKAKAKAAAAGEAYEDAVDQKTAALRRECRGLLKAAVAKLDALARFHYAPKPVIEELTVKSIEASAIAMEEAVPTAVSSAALQTPAEAFTQDRGNRGAPKAEAELTHEERRRRRAKKKEQGKVAKKDAAKPAPMLQGRRSEAKAKEMAADRAKKFGRRKHAALGKPMVAASRQVTVVEGAGQKTHGKTQFGNSGAVFAKLAQEQQERKANGGVLLPSQKKQKIGGGGKGSGGDGEGVAKSGAAFKL</sequence>
<keyword evidence="3" id="KW-0698">rRNA processing</keyword>
<dbReference type="InterPro" id="IPR012173">
    <property type="entry name" value="Mpp10"/>
</dbReference>
<organism evidence="8">
    <name type="scientific">Polytomella parva</name>
    <dbReference type="NCBI Taxonomy" id="51329"/>
    <lineage>
        <taxon>Eukaryota</taxon>
        <taxon>Viridiplantae</taxon>
        <taxon>Chlorophyta</taxon>
        <taxon>core chlorophytes</taxon>
        <taxon>Chlorophyceae</taxon>
        <taxon>CS clade</taxon>
        <taxon>Chlamydomonadales</taxon>
        <taxon>Chlamydomonadaceae</taxon>
        <taxon>Polytomella</taxon>
    </lineage>
</organism>